<gene>
    <name evidence="1" type="ORF">CI610_03415</name>
</gene>
<dbReference type="AlphaFoldDB" id="A0A2H9T350"/>
<comment type="caution">
    <text evidence="1">The sequence shown here is derived from an EMBL/GenBank/DDBJ whole genome shotgun (WGS) entry which is preliminary data.</text>
</comment>
<name>A0A2H9T350_9ZZZZ</name>
<protein>
    <submittedName>
        <fullName evidence="1">Uncharacterized protein</fullName>
    </submittedName>
</protein>
<accession>A0A2H9T350</accession>
<proteinExistence type="predicted"/>
<organism evidence="1">
    <name type="scientific">invertebrate metagenome</name>
    <dbReference type="NCBI Taxonomy" id="1711999"/>
    <lineage>
        <taxon>unclassified sequences</taxon>
        <taxon>metagenomes</taxon>
        <taxon>organismal metagenomes</taxon>
    </lineage>
</organism>
<evidence type="ECO:0000313" key="1">
    <source>
        <dbReference type="EMBL" id="PJE77658.1"/>
    </source>
</evidence>
<sequence>MHSGQTEHLTDINARVQKKTRYMHFSGDQLSKSYSADCLAKMPRGRKIKKNVPAKAQDTDTEDVGKVLVKVHLNIVHMHFCLQQGGPKLHRNFSLTFHADNCL</sequence>
<reference evidence="1" key="1">
    <citation type="journal article" date="2017" name="Appl. Environ. Microbiol.">
        <title>Molecular characterization of an Endozoicomonas-like organism causing infection in king scallop Pecten maximus L.</title>
        <authorList>
            <person name="Cano I."/>
            <person name="van Aerle R."/>
            <person name="Ross S."/>
            <person name="Verner-Jeffreys D.W."/>
            <person name="Paley R.K."/>
            <person name="Rimmer G."/>
            <person name="Ryder D."/>
            <person name="Hooper P."/>
            <person name="Stone D."/>
            <person name="Feist S.W."/>
        </authorList>
    </citation>
    <scope>NUCLEOTIDE SEQUENCE</scope>
</reference>
<dbReference type="EMBL" id="NSIT01000441">
    <property type="protein sequence ID" value="PJE77658.1"/>
    <property type="molecule type" value="Genomic_DNA"/>
</dbReference>